<reference evidence="4 5" key="1">
    <citation type="submission" date="2020-10" db="EMBL/GenBank/DDBJ databases">
        <title>Phylogeny of dyella-like bacteria.</title>
        <authorList>
            <person name="Fu J."/>
        </authorList>
    </citation>
    <scope>NUCLEOTIDE SEQUENCE [LARGE SCALE GENOMIC DNA]</scope>
    <source>
        <strain evidence="4 5">BB4</strain>
    </source>
</reference>
<dbReference type="InterPro" id="IPR001647">
    <property type="entry name" value="HTH_TetR"/>
</dbReference>
<proteinExistence type="predicted"/>
<dbReference type="InterPro" id="IPR050109">
    <property type="entry name" value="HTH-type_TetR-like_transc_reg"/>
</dbReference>
<evidence type="ECO:0000313" key="4">
    <source>
        <dbReference type="EMBL" id="MFK2917420.1"/>
    </source>
</evidence>
<evidence type="ECO:0000256" key="1">
    <source>
        <dbReference type="ARBA" id="ARBA00023125"/>
    </source>
</evidence>
<gene>
    <name evidence="4" type="ORF">ISS97_09100</name>
</gene>
<feature type="DNA-binding region" description="H-T-H motif" evidence="2">
    <location>
        <begin position="67"/>
        <end position="86"/>
    </location>
</feature>
<feature type="domain" description="HTH tetR-type" evidence="3">
    <location>
        <begin position="44"/>
        <end position="104"/>
    </location>
</feature>
<dbReference type="Pfam" id="PF00440">
    <property type="entry name" value="TetR_N"/>
    <property type="match status" value="1"/>
</dbReference>
<dbReference type="SUPFAM" id="SSF46689">
    <property type="entry name" value="Homeodomain-like"/>
    <property type="match status" value="1"/>
</dbReference>
<dbReference type="RefSeq" id="WP_379985134.1">
    <property type="nucleotide sequence ID" value="NZ_JADIKD010000009.1"/>
</dbReference>
<name>A0ABW8K4C8_9GAMM</name>
<keyword evidence="1 2" id="KW-0238">DNA-binding</keyword>
<comment type="caution">
    <text evidence="4">The sequence shown here is derived from an EMBL/GenBank/DDBJ whole genome shotgun (WGS) entry which is preliminary data.</text>
</comment>
<dbReference type="PANTHER" id="PTHR30055:SF226">
    <property type="entry name" value="HTH-TYPE TRANSCRIPTIONAL REGULATOR PKSA"/>
    <property type="match status" value="1"/>
</dbReference>
<dbReference type="Proteomes" id="UP001620408">
    <property type="component" value="Unassembled WGS sequence"/>
</dbReference>
<dbReference type="PROSITE" id="PS50977">
    <property type="entry name" value="HTH_TETR_2"/>
    <property type="match status" value="1"/>
</dbReference>
<keyword evidence="5" id="KW-1185">Reference proteome</keyword>
<sequence>MAPEFRDNALRIALYLPLPARYFHRMINNANIPARRIPRQHRSRQTVEAVLAAVPLVMKRHGAASITTNRIAEVAGVSIGSLYQYFPDKRSVFNALHERHVGDVRNMLERSIAAHKSSSFSEFVVDLVEDLVDLHSVETELHQLISTSVNEGPEHFRHALRAVFEKAIAQYGSEKANRILFVLPSLVEGVVHGVSLSPFANREAKGEAVKAILAYLSAHPELGR</sequence>
<accession>A0ABW8K4C8</accession>
<evidence type="ECO:0000313" key="5">
    <source>
        <dbReference type="Proteomes" id="UP001620408"/>
    </source>
</evidence>
<dbReference type="EMBL" id="JADIKD010000009">
    <property type="protein sequence ID" value="MFK2917420.1"/>
    <property type="molecule type" value="Genomic_DNA"/>
</dbReference>
<dbReference type="InterPro" id="IPR009057">
    <property type="entry name" value="Homeodomain-like_sf"/>
</dbReference>
<evidence type="ECO:0000259" key="3">
    <source>
        <dbReference type="PROSITE" id="PS50977"/>
    </source>
</evidence>
<protein>
    <submittedName>
        <fullName evidence="4">TetR/AcrR family transcriptional regulator</fullName>
    </submittedName>
</protein>
<evidence type="ECO:0000256" key="2">
    <source>
        <dbReference type="PROSITE-ProRule" id="PRU00335"/>
    </source>
</evidence>
<dbReference type="PANTHER" id="PTHR30055">
    <property type="entry name" value="HTH-TYPE TRANSCRIPTIONAL REGULATOR RUTR"/>
    <property type="match status" value="1"/>
</dbReference>
<organism evidence="4 5">
    <name type="scientific">Dyella koreensis</name>
    <dbReference type="NCBI Taxonomy" id="311235"/>
    <lineage>
        <taxon>Bacteria</taxon>
        <taxon>Pseudomonadati</taxon>
        <taxon>Pseudomonadota</taxon>
        <taxon>Gammaproteobacteria</taxon>
        <taxon>Lysobacterales</taxon>
        <taxon>Rhodanobacteraceae</taxon>
        <taxon>Dyella</taxon>
    </lineage>
</organism>
<dbReference type="Gene3D" id="1.10.357.10">
    <property type="entry name" value="Tetracycline Repressor, domain 2"/>
    <property type="match status" value="1"/>
</dbReference>